<evidence type="ECO:0000256" key="11">
    <source>
        <dbReference type="ARBA" id="ARBA00023277"/>
    </source>
</evidence>
<reference evidence="16 17" key="1">
    <citation type="submission" date="2016-11" db="EMBL/GenBank/DDBJ databases">
        <authorList>
            <person name="Varghese N."/>
            <person name="Submissions S."/>
        </authorList>
    </citation>
    <scope>NUCLEOTIDE SEQUENCE [LARGE SCALE GENOMIC DNA]</scope>
    <source>
        <strain evidence="16 17">DSM 19027</strain>
    </source>
</reference>
<dbReference type="GO" id="GO:0004034">
    <property type="term" value="F:aldose 1-epimerase activity"/>
    <property type="evidence" value="ECO:0007669"/>
    <property type="project" value="UniProtKB-EC"/>
</dbReference>
<dbReference type="GO" id="GO:0033499">
    <property type="term" value="P:galactose catabolic process via UDP-galactose, Leloir pathway"/>
    <property type="evidence" value="ECO:0007669"/>
    <property type="project" value="TreeGrafter"/>
</dbReference>
<proteinExistence type="inferred from homology"/>
<evidence type="ECO:0000313" key="16">
    <source>
        <dbReference type="EMBL" id="SHI70561.1"/>
    </source>
</evidence>
<keyword evidence="8" id="KW-0963">Cytoplasm</keyword>
<dbReference type="PIRSF" id="PIRSF005096">
    <property type="entry name" value="GALM"/>
    <property type="match status" value="1"/>
</dbReference>
<dbReference type="GO" id="GO:0005737">
    <property type="term" value="C:cytoplasm"/>
    <property type="evidence" value="ECO:0007669"/>
    <property type="project" value="UniProtKB-SubCell"/>
</dbReference>
<evidence type="ECO:0000256" key="14">
    <source>
        <dbReference type="PIRSR" id="PIRSR005096-2"/>
    </source>
</evidence>
<evidence type="ECO:0000256" key="9">
    <source>
        <dbReference type="ARBA" id="ARBA00022553"/>
    </source>
</evidence>
<evidence type="ECO:0000256" key="12">
    <source>
        <dbReference type="PIRNR" id="PIRNR005096"/>
    </source>
</evidence>
<comment type="subcellular location">
    <subcellularLocation>
        <location evidence="2">Cytoplasm</location>
    </subcellularLocation>
</comment>
<dbReference type="UniPathway" id="UPA00242"/>
<gene>
    <name evidence="16" type="ORF">SAMN05444373_100726</name>
</gene>
<evidence type="ECO:0000313" key="17">
    <source>
        <dbReference type="Proteomes" id="UP000324781"/>
    </source>
</evidence>
<dbReference type="FunFam" id="2.70.98.10:FF:000003">
    <property type="entry name" value="Aldose 1-epimerase"/>
    <property type="match status" value="1"/>
</dbReference>
<dbReference type="GO" id="GO:0006006">
    <property type="term" value="P:glucose metabolic process"/>
    <property type="evidence" value="ECO:0007669"/>
    <property type="project" value="TreeGrafter"/>
</dbReference>
<dbReference type="PROSITE" id="PS00545">
    <property type="entry name" value="ALDOSE_1_EPIMERASE"/>
    <property type="match status" value="1"/>
</dbReference>
<dbReference type="NCBIfam" id="NF008277">
    <property type="entry name" value="PRK11055.1"/>
    <property type="match status" value="1"/>
</dbReference>
<evidence type="ECO:0000256" key="3">
    <source>
        <dbReference type="ARBA" id="ARBA00005028"/>
    </source>
</evidence>
<dbReference type="InterPro" id="IPR011013">
    <property type="entry name" value="Gal_mutarotase_sf_dom"/>
</dbReference>
<dbReference type="Gene3D" id="2.70.98.10">
    <property type="match status" value="1"/>
</dbReference>
<dbReference type="Proteomes" id="UP000324781">
    <property type="component" value="Unassembled WGS sequence"/>
</dbReference>
<dbReference type="CDD" id="cd09019">
    <property type="entry name" value="galactose_mutarotase_like"/>
    <property type="match status" value="1"/>
</dbReference>
<dbReference type="InterPro" id="IPR018052">
    <property type="entry name" value="Ald1_epimerase_CS"/>
</dbReference>
<feature type="binding site" evidence="15">
    <location>
        <begin position="79"/>
        <end position="80"/>
    </location>
    <ligand>
        <name>beta-D-galactose</name>
        <dbReference type="ChEBI" id="CHEBI:27667"/>
    </ligand>
</feature>
<evidence type="ECO:0000256" key="2">
    <source>
        <dbReference type="ARBA" id="ARBA00004496"/>
    </source>
</evidence>
<comment type="catalytic activity">
    <reaction evidence="1 12">
        <text>alpha-D-glucose = beta-D-glucose</text>
        <dbReference type="Rhea" id="RHEA:10264"/>
        <dbReference type="ChEBI" id="CHEBI:15903"/>
        <dbReference type="ChEBI" id="CHEBI:17925"/>
        <dbReference type="EC" id="5.1.3.3"/>
    </reaction>
</comment>
<name>A0A1M6DBW7_9FIRM</name>
<comment type="similarity">
    <text evidence="4 12">Belongs to the aldose epimerase family.</text>
</comment>
<protein>
    <recommendedName>
        <fullName evidence="7 12">Aldose 1-epimerase</fullName>
        <ecNumber evidence="6 12">5.1.3.3</ecNumber>
    </recommendedName>
</protein>
<sequence length="351" mass="39404">MRITKKPFGKINNEEIHLYSLVNSNGMRADIINFGGTIVSLYTPDRNGHLQDITLGYDKLEDYVRPNPFFGAIIGRHANRLEDASFTLNGVFYQLNRNEGNNQLHGGLVGFDKKVWTAEIIGDSQQESLRLKYLSPDMEENYPGNLDVTVTYTLTEQNELVIDYHAVSDKDTVVNLTNHAYFNLSGHDSGAIYEHQLMINARRFTPISEACLPTGEIRDVAGTPFDFTSMKAVGKGLLECMDDEQMRFGSGYDHNFVLDVSGKAPEKAAEVYDPKSGRVMEVYTTKPGVQFYTGNHLNETGKGGAVYKKHGGLCLETQYFPNSMKHTHFPSPILRAGEIYHHITIYKFGAR</sequence>
<keyword evidence="11 12" id="KW-0119">Carbohydrate metabolism</keyword>
<dbReference type="AlphaFoldDB" id="A0A1M6DBW7"/>
<feature type="active site" description="Proton donor" evidence="13">
    <location>
        <position position="179"/>
    </location>
</feature>
<keyword evidence="9" id="KW-0597">Phosphoprotein</keyword>
<evidence type="ECO:0000256" key="13">
    <source>
        <dbReference type="PIRSR" id="PIRSR005096-1"/>
    </source>
</evidence>
<dbReference type="GO" id="GO:0030246">
    <property type="term" value="F:carbohydrate binding"/>
    <property type="evidence" value="ECO:0007669"/>
    <property type="project" value="InterPro"/>
</dbReference>
<dbReference type="PANTHER" id="PTHR10091:SF0">
    <property type="entry name" value="GALACTOSE MUTAROTASE"/>
    <property type="match status" value="1"/>
</dbReference>
<feature type="binding site" evidence="15">
    <location>
        <begin position="179"/>
        <end position="181"/>
    </location>
    <ligand>
        <name>beta-D-galactose</name>
        <dbReference type="ChEBI" id="CHEBI:27667"/>
    </ligand>
</feature>
<evidence type="ECO:0000256" key="1">
    <source>
        <dbReference type="ARBA" id="ARBA00001614"/>
    </source>
</evidence>
<organism evidence="16 17">
    <name type="scientific">Thermoclostridium caenicola</name>
    <dbReference type="NCBI Taxonomy" id="659425"/>
    <lineage>
        <taxon>Bacteria</taxon>
        <taxon>Bacillati</taxon>
        <taxon>Bacillota</taxon>
        <taxon>Clostridia</taxon>
        <taxon>Eubacteriales</taxon>
        <taxon>Oscillospiraceae</taxon>
        <taxon>Thermoclostridium</taxon>
    </lineage>
</organism>
<dbReference type="EMBL" id="FQZP01000007">
    <property type="protein sequence ID" value="SHI70561.1"/>
    <property type="molecule type" value="Genomic_DNA"/>
</dbReference>
<evidence type="ECO:0000256" key="8">
    <source>
        <dbReference type="ARBA" id="ARBA00022490"/>
    </source>
</evidence>
<dbReference type="InterPro" id="IPR008183">
    <property type="entry name" value="Aldose_1/G6P_1-epimerase"/>
</dbReference>
<evidence type="ECO:0000256" key="5">
    <source>
        <dbReference type="ARBA" id="ARBA00011245"/>
    </source>
</evidence>
<dbReference type="RefSeq" id="WP_149677985.1">
    <property type="nucleotide sequence ID" value="NZ_DAONMB010000013.1"/>
</dbReference>
<dbReference type="PANTHER" id="PTHR10091">
    <property type="entry name" value="ALDOSE-1-EPIMERASE"/>
    <property type="match status" value="1"/>
</dbReference>
<keyword evidence="10 12" id="KW-0413">Isomerase</keyword>
<comment type="subunit">
    <text evidence="5">Monomer.</text>
</comment>
<evidence type="ECO:0000256" key="7">
    <source>
        <dbReference type="ARBA" id="ARBA00014165"/>
    </source>
</evidence>
<dbReference type="EC" id="5.1.3.3" evidence="6 12"/>
<dbReference type="SUPFAM" id="SSF74650">
    <property type="entry name" value="Galactose mutarotase-like"/>
    <property type="match status" value="1"/>
</dbReference>
<feature type="active site" description="Proton acceptor" evidence="13">
    <location>
        <position position="316"/>
    </location>
</feature>
<dbReference type="InterPro" id="IPR015443">
    <property type="entry name" value="Aldose_1-epimerase"/>
</dbReference>
<dbReference type="InterPro" id="IPR047215">
    <property type="entry name" value="Galactose_mutarotase-like"/>
</dbReference>
<accession>A0A1M6DBW7</accession>
<dbReference type="InterPro" id="IPR014718">
    <property type="entry name" value="GH-type_carb-bd"/>
</dbReference>
<evidence type="ECO:0000256" key="10">
    <source>
        <dbReference type="ARBA" id="ARBA00023235"/>
    </source>
</evidence>
<evidence type="ECO:0000256" key="15">
    <source>
        <dbReference type="PIRSR" id="PIRSR005096-3"/>
    </source>
</evidence>
<evidence type="ECO:0000256" key="6">
    <source>
        <dbReference type="ARBA" id="ARBA00013185"/>
    </source>
</evidence>
<evidence type="ECO:0000256" key="4">
    <source>
        <dbReference type="ARBA" id="ARBA00006206"/>
    </source>
</evidence>
<dbReference type="Pfam" id="PF01263">
    <property type="entry name" value="Aldose_epim"/>
    <property type="match status" value="1"/>
</dbReference>
<comment type="pathway">
    <text evidence="3 12">Carbohydrate metabolism; hexose metabolism.</text>
</comment>
<dbReference type="OrthoDB" id="9779408at2"/>
<feature type="binding site" evidence="14">
    <location>
        <position position="253"/>
    </location>
    <ligand>
        <name>beta-D-galactose</name>
        <dbReference type="ChEBI" id="CHEBI:27667"/>
    </ligand>
</feature>
<keyword evidence="17" id="KW-1185">Reference proteome</keyword>